<feature type="transmembrane region" description="Helical" evidence="8">
    <location>
        <begin position="94"/>
        <end position="113"/>
    </location>
</feature>
<evidence type="ECO:0000256" key="3">
    <source>
        <dbReference type="ARBA" id="ARBA00022448"/>
    </source>
</evidence>
<feature type="transmembrane region" description="Helical" evidence="8">
    <location>
        <begin position="195"/>
        <end position="214"/>
    </location>
</feature>
<sequence>MGQVIIKVCSFIAIIVIGMLAGRSGKLGTGAGNMLSKVVFTITLPATIIHAFGAADFSRELLLLIPIGFLCAGVPFFATLALTHRFDARDRKFLLLNSGFNIGCFGLPFVQAFFPAPIVVAACMFDAGNSLMVTGGSYVITTMVVDGTRSAHPASEAVRRLTRSVAFDSYLVLMALACLGIRIPGAIVSLTEPVANANAFLSLFMVGLMVSLSVDRERLRRIAELLGGRYCACAIECALVLALLPLAPEIRALIATLVWAPVSALGPAFTLWAGGDAQLAGLANTISIFAGLALMTGALVLTGSIA</sequence>
<dbReference type="InterPro" id="IPR004776">
    <property type="entry name" value="Mem_transp_PIN-like"/>
</dbReference>
<evidence type="ECO:0000256" key="2">
    <source>
        <dbReference type="ARBA" id="ARBA00010145"/>
    </source>
</evidence>
<evidence type="ECO:0000313" key="9">
    <source>
        <dbReference type="EMBL" id="AEB07420.1"/>
    </source>
</evidence>
<protein>
    <submittedName>
        <fullName evidence="9">Auxin Efflux Carrier</fullName>
    </submittedName>
</protein>
<keyword evidence="3" id="KW-0813">Transport</keyword>
<keyword evidence="10" id="KW-1185">Reference proteome</keyword>
<dbReference type="STRING" id="700015.Corgl_1319"/>
<proteinExistence type="inferred from homology"/>
<comment type="subcellular location">
    <subcellularLocation>
        <location evidence="1">Cell membrane</location>
        <topology evidence="1">Multi-pass membrane protein</topology>
    </subcellularLocation>
</comment>
<organism evidence="9 10">
    <name type="scientific">Coriobacterium glomerans (strain ATCC 49209 / DSM 20642 / JCM 10262 / PW2)</name>
    <dbReference type="NCBI Taxonomy" id="700015"/>
    <lineage>
        <taxon>Bacteria</taxon>
        <taxon>Bacillati</taxon>
        <taxon>Actinomycetota</taxon>
        <taxon>Coriobacteriia</taxon>
        <taxon>Coriobacteriales</taxon>
        <taxon>Coriobacteriaceae</taxon>
        <taxon>Coriobacterium</taxon>
    </lineage>
</organism>
<dbReference type="eggNOG" id="COG0679">
    <property type="taxonomic scope" value="Bacteria"/>
</dbReference>
<comment type="similarity">
    <text evidence="2">Belongs to the auxin efflux carrier (TC 2.A.69) family.</text>
</comment>
<gene>
    <name evidence="9" type="ordered locus">Corgl_1319</name>
</gene>
<dbReference type="PANTHER" id="PTHR36838:SF3">
    <property type="entry name" value="TRANSPORTER AUXIN EFFLUX CARRIER EC FAMILY"/>
    <property type="match status" value="1"/>
</dbReference>
<evidence type="ECO:0000256" key="4">
    <source>
        <dbReference type="ARBA" id="ARBA00022475"/>
    </source>
</evidence>
<dbReference type="KEGG" id="cgo:Corgl_1319"/>
<feature type="transmembrane region" description="Helical" evidence="8">
    <location>
        <begin position="226"/>
        <end position="246"/>
    </location>
</feature>
<feature type="transmembrane region" description="Helical" evidence="8">
    <location>
        <begin position="119"/>
        <end position="145"/>
    </location>
</feature>
<feature type="transmembrane region" description="Helical" evidence="8">
    <location>
        <begin position="34"/>
        <end position="55"/>
    </location>
</feature>
<feature type="transmembrane region" description="Helical" evidence="8">
    <location>
        <begin position="5"/>
        <end position="22"/>
    </location>
</feature>
<feature type="transmembrane region" description="Helical" evidence="8">
    <location>
        <begin position="61"/>
        <end position="82"/>
    </location>
</feature>
<evidence type="ECO:0000256" key="1">
    <source>
        <dbReference type="ARBA" id="ARBA00004651"/>
    </source>
</evidence>
<evidence type="ECO:0000256" key="6">
    <source>
        <dbReference type="ARBA" id="ARBA00022989"/>
    </source>
</evidence>
<name>F2N8N7_CORGP</name>
<keyword evidence="4" id="KW-1003">Cell membrane</keyword>
<dbReference type="Pfam" id="PF03547">
    <property type="entry name" value="Mem_trans"/>
    <property type="match status" value="1"/>
</dbReference>
<keyword evidence="5 8" id="KW-0812">Transmembrane</keyword>
<reference evidence="10" key="1">
    <citation type="journal article" date="2013" name="Stand. Genomic Sci.">
        <title>Complete genome sequence of Coriobacterium glomerans type strain (PW2(T)) from the midgut of Pyrrhocoris apterus L. (red soldier bug).</title>
        <authorList>
            <person name="Stackebrandt E."/>
            <person name="Zeytun A."/>
            <person name="Lapidus A."/>
            <person name="Nolan M."/>
            <person name="Lucas S."/>
            <person name="Hammon N."/>
            <person name="Deshpande S."/>
            <person name="Cheng J.F."/>
            <person name="Tapia R."/>
            <person name="Goodwin L.A."/>
            <person name="Pitluck S."/>
            <person name="Liolios K."/>
            <person name="Pagani I."/>
            <person name="Ivanova N."/>
            <person name="Mavromatis K."/>
            <person name="Mikhailova N."/>
            <person name="Huntemann M."/>
            <person name="Pati A."/>
            <person name="Chen A."/>
            <person name="Palaniappan K."/>
            <person name="Chang Y.J."/>
            <person name="Land M."/>
            <person name="Hauser L."/>
            <person name="Rohde M."/>
            <person name="Pukall R."/>
            <person name="Goker M."/>
            <person name="Detter J.C."/>
            <person name="Woyke T."/>
            <person name="Bristow J."/>
            <person name="Eisen J.A."/>
            <person name="Markowitz V."/>
            <person name="Hugenholtz P."/>
            <person name="Kyrpides N.C."/>
            <person name="Klenk H.P."/>
        </authorList>
    </citation>
    <scope>NUCLEOTIDE SEQUENCE</scope>
    <source>
        <strain evidence="10">ATCC 49209 / DSM 20642 / JCM 10262 / PW2</strain>
    </source>
</reference>
<dbReference type="EMBL" id="CP002628">
    <property type="protein sequence ID" value="AEB07420.1"/>
    <property type="molecule type" value="Genomic_DNA"/>
</dbReference>
<dbReference type="Proteomes" id="UP000006851">
    <property type="component" value="Chromosome"/>
</dbReference>
<dbReference type="HOGENOM" id="CLU_056175_6_0_11"/>
<dbReference type="RefSeq" id="WP_013709162.1">
    <property type="nucleotide sequence ID" value="NC_015389.1"/>
</dbReference>
<keyword evidence="6 8" id="KW-1133">Transmembrane helix</keyword>
<feature type="transmembrane region" description="Helical" evidence="8">
    <location>
        <begin position="286"/>
        <end position="305"/>
    </location>
</feature>
<feature type="transmembrane region" description="Helical" evidence="8">
    <location>
        <begin position="165"/>
        <end position="183"/>
    </location>
</feature>
<dbReference type="AlphaFoldDB" id="F2N8N7"/>
<dbReference type="PANTHER" id="PTHR36838">
    <property type="entry name" value="AUXIN EFFLUX CARRIER FAMILY PROTEIN"/>
    <property type="match status" value="1"/>
</dbReference>
<evidence type="ECO:0000256" key="5">
    <source>
        <dbReference type="ARBA" id="ARBA00022692"/>
    </source>
</evidence>
<evidence type="ECO:0000256" key="7">
    <source>
        <dbReference type="ARBA" id="ARBA00023136"/>
    </source>
</evidence>
<dbReference type="InterPro" id="IPR038770">
    <property type="entry name" value="Na+/solute_symporter_sf"/>
</dbReference>
<feature type="transmembrane region" description="Helical" evidence="8">
    <location>
        <begin position="252"/>
        <end position="274"/>
    </location>
</feature>
<evidence type="ECO:0000256" key="8">
    <source>
        <dbReference type="SAM" id="Phobius"/>
    </source>
</evidence>
<dbReference type="GO" id="GO:0055085">
    <property type="term" value="P:transmembrane transport"/>
    <property type="evidence" value="ECO:0007669"/>
    <property type="project" value="InterPro"/>
</dbReference>
<evidence type="ECO:0000313" key="10">
    <source>
        <dbReference type="Proteomes" id="UP000006851"/>
    </source>
</evidence>
<dbReference type="Gene3D" id="1.20.1530.20">
    <property type="match status" value="1"/>
</dbReference>
<keyword evidence="7 8" id="KW-0472">Membrane</keyword>
<accession>F2N8N7</accession>
<dbReference type="GO" id="GO:0005886">
    <property type="term" value="C:plasma membrane"/>
    <property type="evidence" value="ECO:0007669"/>
    <property type="project" value="UniProtKB-SubCell"/>
</dbReference>